<dbReference type="EMBL" id="GIFC01001478">
    <property type="protein sequence ID" value="MXU83561.1"/>
    <property type="molecule type" value="Transcribed_RNA"/>
</dbReference>
<accession>A0A6B0U000</accession>
<reference evidence="1" key="1">
    <citation type="submission" date="2019-12" db="EMBL/GenBank/DDBJ databases">
        <title>An insight into the sialome of adult female Ixodes ricinus ticks feeding for 6 days.</title>
        <authorList>
            <person name="Perner J."/>
            <person name="Ribeiro J.M.C."/>
        </authorList>
    </citation>
    <scope>NUCLEOTIDE SEQUENCE</scope>
    <source>
        <strain evidence="1">Semi-engorged</strain>
        <tissue evidence="1">Salivary glands</tissue>
    </source>
</reference>
<organism evidence="1">
    <name type="scientific">Ixodes ricinus</name>
    <name type="common">Common tick</name>
    <name type="synonym">Acarus ricinus</name>
    <dbReference type="NCBI Taxonomy" id="34613"/>
    <lineage>
        <taxon>Eukaryota</taxon>
        <taxon>Metazoa</taxon>
        <taxon>Ecdysozoa</taxon>
        <taxon>Arthropoda</taxon>
        <taxon>Chelicerata</taxon>
        <taxon>Arachnida</taxon>
        <taxon>Acari</taxon>
        <taxon>Parasitiformes</taxon>
        <taxon>Ixodida</taxon>
        <taxon>Ixodoidea</taxon>
        <taxon>Ixodidae</taxon>
        <taxon>Ixodinae</taxon>
        <taxon>Ixodes</taxon>
    </lineage>
</organism>
<protein>
    <submittedName>
        <fullName evidence="1">Putative secreted protein</fullName>
    </submittedName>
</protein>
<evidence type="ECO:0000313" key="1">
    <source>
        <dbReference type="EMBL" id="MXU83561.1"/>
    </source>
</evidence>
<name>A0A6B0U000_IXORI</name>
<dbReference type="AlphaFoldDB" id="A0A6B0U000"/>
<proteinExistence type="predicted"/>
<sequence length="76" mass="8378">MVPGLSVLMATGVVLFQRPSQTSPNWPWPSLRTNLSELRSISHWSRVLCDSPLVMGFSTCTHGLRRLTQSPSASLP</sequence>